<name>A0A6G0WUC1_9STRA</name>
<dbReference type="Gene3D" id="3.40.50.1000">
    <property type="entry name" value="HAD superfamily/HAD-like"/>
    <property type="match status" value="1"/>
</dbReference>
<dbReference type="SUPFAM" id="SSF56784">
    <property type="entry name" value="HAD-like"/>
    <property type="match status" value="1"/>
</dbReference>
<feature type="domain" description="LNS2/PITP" evidence="3">
    <location>
        <begin position="248"/>
        <end position="410"/>
    </location>
</feature>
<proteinExistence type="inferred from homology"/>
<dbReference type="InterPro" id="IPR026058">
    <property type="entry name" value="LIPIN"/>
</dbReference>
<keyword evidence="5" id="KW-1185">Reference proteome</keyword>
<protein>
    <recommendedName>
        <fullName evidence="3">LNS2/PITP domain-containing protein</fullName>
    </recommendedName>
</protein>
<dbReference type="Proteomes" id="UP000481153">
    <property type="component" value="Unassembled WGS sequence"/>
</dbReference>
<evidence type="ECO:0000259" key="3">
    <source>
        <dbReference type="SMART" id="SM00775"/>
    </source>
</evidence>
<evidence type="ECO:0000313" key="5">
    <source>
        <dbReference type="Proteomes" id="UP000481153"/>
    </source>
</evidence>
<organism evidence="4 5">
    <name type="scientific">Aphanomyces euteiches</name>
    <dbReference type="NCBI Taxonomy" id="100861"/>
    <lineage>
        <taxon>Eukaryota</taxon>
        <taxon>Sar</taxon>
        <taxon>Stramenopiles</taxon>
        <taxon>Oomycota</taxon>
        <taxon>Saprolegniomycetes</taxon>
        <taxon>Saprolegniales</taxon>
        <taxon>Verrucalvaceae</taxon>
        <taxon>Aphanomyces</taxon>
    </lineage>
</organism>
<feature type="region of interest" description="Disordered" evidence="2">
    <location>
        <begin position="85"/>
        <end position="122"/>
    </location>
</feature>
<dbReference type="InterPro" id="IPR013209">
    <property type="entry name" value="LNS2"/>
</dbReference>
<dbReference type="InterPro" id="IPR036412">
    <property type="entry name" value="HAD-like_sf"/>
</dbReference>
<dbReference type="SMART" id="SM00775">
    <property type="entry name" value="LNS2"/>
    <property type="match status" value="1"/>
</dbReference>
<dbReference type="AlphaFoldDB" id="A0A6G0WUC1"/>
<evidence type="ECO:0000313" key="4">
    <source>
        <dbReference type="EMBL" id="KAF0731060.1"/>
    </source>
</evidence>
<dbReference type="InterPro" id="IPR023214">
    <property type="entry name" value="HAD_sf"/>
</dbReference>
<dbReference type="Pfam" id="PF08235">
    <property type="entry name" value="LNS2"/>
    <property type="match status" value="1"/>
</dbReference>
<dbReference type="GO" id="GO:0008195">
    <property type="term" value="F:phosphatidate phosphatase activity"/>
    <property type="evidence" value="ECO:0007669"/>
    <property type="project" value="TreeGrafter"/>
</dbReference>
<dbReference type="Pfam" id="PF04571">
    <property type="entry name" value="Lipin_N"/>
    <property type="match status" value="1"/>
</dbReference>
<reference evidence="4 5" key="1">
    <citation type="submission" date="2019-07" db="EMBL/GenBank/DDBJ databases">
        <title>Genomics analysis of Aphanomyces spp. identifies a new class of oomycete effector associated with host adaptation.</title>
        <authorList>
            <person name="Gaulin E."/>
        </authorList>
    </citation>
    <scope>NUCLEOTIDE SEQUENCE [LARGE SCALE GENOMIC DNA]</scope>
    <source>
        <strain evidence="4 5">ATCC 201684</strain>
    </source>
</reference>
<comment type="caution">
    <text evidence="4">The sequence shown here is derived from an EMBL/GenBank/DDBJ whole genome shotgun (WGS) entry which is preliminary data.</text>
</comment>
<accession>A0A6G0WUC1</accession>
<feature type="region of interest" description="Disordered" evidence="2">
    <location>
        <begin position="1"/>
        <end position="28"/>
    </location>
</feature>
<dbReference type="VEuPathDB" id="FungiDB:AeMF1_019591"/>
<comment type="similarity">
    <text evidence="1">Belongs to the lipin family.</text>
</comment>
<dbReference type="PANTHER" id="PTHR12181">
    <property type="entry name" value="LIPIN"/>
    <property type="match status" value="1"/>
</dbReference>
<dbReference type="EMBL" id="VJMJ01000147">
    <property type="protein sequence ID" value="KAF0731060.1"/>
    <property type="molecule type" value="Genomic_DNA"/>
</dbReference>
<sequence>MSKRRDDDDDDAHSLFGAPPAAASAPQESMFDTMYASLFPTAAAPRPAPLAPANVQSRIDESPFDLFPTKPNDRQQDLDELEELFPTKREVPRDAPSTVQKSRPLSEGRKADLFPPTPPTANDEFKKGGNAMDIIFVRDVTGTSVGCTAWHVSFNVGFLQTVTGDLVDVFVNGQQLPSPMTLNDKGRCIFRSGSEMPDELTLAAISSILPMDHPPLYASVRFEHRKPSAAVRFVECRMYVWRPDDAVVVVDLDGTITISDVEGHIRTIRLGQYDYIHAGVCAFYSRLLGMGLRILYLTARPIDWTNASRDHLDRARQGNVRLPPGPLLTNSMGVTGALMTEVVHKNPHVFKRTVMNAVQMACIAGGRISPHPVFVAGFGNRPTDVQAYLDVGIDGSCIFLIDPTSNLRPSIDNSTVYQSYSDPRAMLWLLQHLQTVVPIDMTEVLDAQVAETIVAVDDFLQFGLKNC</sequence>
<evidence type="ECO:0000256" key="1">
    <source>
        <dbReference type="ARBA" id="ARBA00005476"/>
    </source>
</evidence>
<gene>
    <name evidence="4" type="ORF">Ae201684_011608</name>
</gene>
<dbReference type="InterPro" id="IPR031315">
    <property type="entry name" value="LNS2/PITP"/>
</dbReference>
<evidence type="ECO:0000256" key="2">
    <source>
        <dbReference type="SAM" id="MobiDB-lite"/>
    </source>
</evidence>
<dbReference type="PANTHER" id="PTHR12181:SF12">
    <property type="entry name" value="PHOSPHATIDATE PHOSPHATASE"/>
    <property type="match status" value="1"/>
</dbReference>
<dbReference type="InterPro" id="IPR007651">
    <property type="entry name" value="Lipin_N"/>
</dbReference>